<sequence>MKKKNRNIRHKKNNRRIYYLTAAVAVFIFLAAIRLILPIGVKIKIETPAKIVKTQSTFPMSISFESRKPIQEIDLWLAYDPKYLDVEKVDPSPSLWGDVKTERIRGLFHLTALAAEKNPAVTIRFITKKNTGPTIISLDSKQSRLMSQGKNLISGNHEIKIDISP</sequence>
<keyword evidence="1" id="KW-1133">Transmembrane helix</keyword>
<feature type="transmembrane region" description="Helical" evidence="1">
    <location>
        <begin position="16"/>
        <end position="37"/>
    </location>
</feature>
<dbReference type="STRING" id="1618443.UV73_C0007G0011"/>
<proteinExistence type="predicted"/>
<evidence type="ECO:0008006" key="4">
    <source>
        <dbReference type="Google" id="ProtNLM"/>
    </source>
</evidence>
<comment type="caution">
    <text evidence="2">The sequence shown here is derived from an EMBL/GenBank/DDBJ whole genome shotgun (WGS) entry which is preliminary data.</text>
</comment>
<reference evidence="2 3" key="1">
    <citation type="journal article" date="2015" name="Nature">
        <title>rRNA introns, odd ribosomes, and small enigmatic genomes across a large radiation of phyla.</title>
        <authorList>
            <person name="Brown C.T."/>
            <person name="Hug L.A."/>
            <person name="Thomas B.C."/>
            <person name="Sharon I."/>
            <person name="Castelle C.J."/>
            <person name="Singh A."/>
            <person name="Wilkins M.J."/>
            <person name="Williams K.H."/>
            <person name="Banfield J.F."/>
        </authorList>
    </citation>
    <scope>NUCLEOTIDE SEQUENCE [LARGE SCALE GENOMIC DNA]</scope>
</reference>
<gene>
    <name evidence="2" type="ORF">UV73_C0007G0011</name>
</gene>
<dbReference type="AlphaFoldDB" id="A0A0G1GFC8"/>
<keyword evidence="1" id="KW-0812">Transmembrane</keyword>
<dbReference type="EMBL" id="LCFP01000007">
    <property type="protein sequence ID" value="KKS97568.1"/>
    <property type="molecule type" value="Genomic_DNA"/>
</dbReference>
<organism evidence="2 3">
    <name type="scientific">Candidatus Gottesmanbacteria bacterium GW2011_GWA2_43_14</name>
    <dbReference type="NCBI Taxonomy" id="1618443"/>
    <lineage>
        <taxon>Bacteria</taxon>
        <taxon>Candidatus Gottesmaniibacteriota</taxon>
    </lineage>
</organism>
<protein>
    <recommendedName>
        <fullName evidence="4">Cohesin domain-containing protein</fullName>
    </recommendedName>
</protein>
<evidence type="ECO:0000313" key="3">
    <source>
        <dbReference type="Proteomes" id="UP000034894"/>
    </source>
</evidence>
<name>A0A0G1GFC8_9BACT</name>
<evidence type="ECO:0000313" key="2">
    <source>
        <dbReference type="EMBL" id="KKS97568.1"/>
    </source>
</evidence>
<keyword evidence="1" id="KW-0472">Membrane</keyword>
<dbReference type="Proteomes" id="UP000034894">
    <property type="component" value="Unassembled WGS sequence"/>
</dbReference>
<accession>A0A0G1GFC8</accession>
<evidence type="ECO:0000256" key="1">
    <source>
        <dbReference type="SAM" id="Phobius"/>
    </source>
</evidence>